<dbReference type="GO" id="GO:0005737">
    <property type="term" value="C:cytoplasm"/>
    <property type="evidence" value="ECO:0007669"/>
    <property type="project" value="UniProtKB-SubCell"/>
</dbReference>
<evidence type="ECO:0000256" key="7">
    <source>
        <dbReference type="ARBA" id="ARBA00022691"/>
    </source>
</evidence>
<evidence type="ECO:0000256" key="3">
    <source>
        <dbReference type="ARBA" id="ARBA00022490"/>
    </source>
</evidence>
<dbReference type="GO" id="GO:0070042">
    <property type="term" value="F:rRNA (uridine-N3-)-methyltransferase activity"/>
    <property type="evidence" value="ECO:0007669"/>
    <property type="project" value="TreeGrafter"/>
</dbReference>
<dbReference type="PIRSF" id="PIRSF015601">
    <property type="entry name" value="MTase_slr0722"/>
    <property type="match status" value="1"/>
</dbReference>
<organism evidence="13 14">
    <name type="scientific">Desulfobaculum xiamenense</name>
    <dbReference type="NCBI Taxonomy" id="995050"/>
    <lineage>
        <taxon>Bacteria</taxon>
        <taxon>Pseudomonadati</taxon>
        <taxon>Thermodesulfobacteriota</taxon>
        <taxon>Desulfovibrionia</taxon>
        <taxon>Desulfovibrionales</taxon>
        <taxon>Desulfovibrionaceae</taxon>
        <taxon>Desulfobaculum</taxon>
    </lineage>
</organism>
<feature type="domain" description="Ribosomal RNA small subunit methyltransferase E methyltransferase" evidence="11">
    <location>
        <begin position="75"/>
        <end position="232"/>
    </location>
</feature>
<evidence type="ECO:0000259" key="12">
    <source>
        <dbReference type="Pfam" id="PF20260"/>
    </source>
</evidence>
<evidence type="ECO:0000256" key="4">
    <source>
        <dbReference type="ARBA" id="ARBA00022552"/>
    </source>
</evidence>
<dbReference type="Pfam" id="PF20260">
    <property type="entry name" value="PUA_4"/>
    <property type="match status" value="1"/>
</dbReference>
<evidence type="ECO:0000256" key="1">
    <source>
        <dbReference type="ARBA" id="ARBA00004496"/>
    </source>
</evidence>
<comment type="caution">
    <text evidence="13">The sequence shown here is derived from an EMBL/GenBank/DDBJ whole genome shotgun (WGS) entry which is preliminary data.</text>
</comment>
<keyword evidence="6 10" id="KW-0808">Transferase</keyword>
<protein>
    <recommendedName>
        <fullName evidence="10">Ribosomal RNA small subunit methyltransferase E</fullName>
        <ecNumber evidence="10">2.1.1.193</ecNumber>
    </recommendedName>
</protein>
<evidence type="ECO:0000313" key="14">
    <source>
        <dbReference type="Proteomes" id="UP000580856"/>
    </source>
</evidence>
<dbReference type="RefSeq" id="WP_167939891.1">
    <property type="nucleotide sequence ID" value="NZ_JAATJA010000001.1"/>
</dbReference>
<evidence type="ECO:0000256" key="9">
    <source>
        <dbReference type="ARBA" id="ARBA00047944"/>
    </source>
</evidence>
<dbReference type="PANTHER" id="PTHR30027">
    <property type="entry name" value="RIBOSOMAL RNA SMALL SUBUNIT METHYLTRANSFERASE E"/>
    <property type="match status" value="1"/>
</dbReference>
<dbReference type="Proteomes" id="UP000580856">
    <property type="component" value="Unassembled WGS sequence"/>
</dbReference>
<dbReference type="Pfam" id="PF04452">
    <property type="entry name" value="Methyltrans_RNA"/>
    <property type="match status" value="1"/>
</dbReference>
<dbReference type="Gene3D" id="3.40.1280.10">
    <property type="match status" value="1"/>
</dbReference>
<dbReference type="NCBIfam" id="NF008703">
    <property type="entry name" value="PRK11713.6-2"/>
    <property type="match status" value="1"/>
</dbReference>
<name>A0A846QNI5_9BACT</name>
<sequence>MKTFYLEPDDWREPYMLSGPEAHHLSRVLRLKPGETVRLFDGRGRTGTFEILSCSKSNVMLAAQDIADALPPANPITLALGWAKGIRRGWLLEKAVELQAEGLLFWQAKRSQGHVPDDSKETWDAKLIAGAKQCGSAFLPNIGVCPGGVRELVEIGKDYDHRFVLWESPDCPAMLDFPALTRPGRVLCVLGPEGGFAPGEAEELIAGGFTAVSLGNSILRWETAALIALGLFWWGRQHADES</sequence>
<evidence type="ECO:0000256" key="5">
    <source>
        <dbReference type="ARBA" id="ARBA00022603"/>
    </source>
</evidence>
<dbReference type="CDD" id="cd18084">
    <property type="entry name" value="RsmE-like"/>
    <property type="match status" value="1"/>
</dbReference>
<dbReference type="EC" id="2.1.1.193" evidence="10"/>
<dbReference type="AlphaFoldDB" id="A0A846QNI5"/>
<comment type="function">
    <text evidence="8 10">Specifically methylates the N3 position of the uracil ring of uridine 1498 (m3U1498) in 16S rRNA. Acts on the fully assembled 30S ribosomal subunit.</text>
</comment>
<keyword evidence="4 10" id="KW-0698">rRNA processing</keyword>
<dbReference type="EMBL" id="JAATJA010000001">
    <property type="protein sequence ID" value="NJB66784.1"/>
    <property type="molecule type" value="Genomic_DNA"/>
</dbReference>
<keyword evidence="7 10" id="KW-0949">S-adenosyl-L-methionine</keyword>
<dbReference type="InterPro" id="IPR029026">
    <property type="entry name" value="tRNA_m1G_MTases_N"/>
</dbReference>
<gene>
    <name evidence="13" type="ORF">GGQ74_000424</name>
</gene>
<dbReference type="InterPro" id="IPR015947">
    <property type="entry name" value="PUA-like_sf"/>
</dbReference>
<comment type="subcellular location">
    <subcellularLocation>
        <location evidence="1 10">Cytoplasm</location>
    </subcellularLocation>
</comment>
<feature type="domain" description="Ribosomal RNA small subunit methyltransferase E PUA-like" evidence="12">
    <location>
        <begin position="17"/>
        <end position="57"/>
    </location>
</feature>
<comment type="catalytic activity">
    <reaction evidence="9 10">
        <text>uridine(1498) in 16S rRNA + S-adenosyl-L-methionine = N(3)-methyluridine(1498) in 16S rRNA + S-adenosyl-L-homocysteine + H(+)</text>
        <dbReference type="Rhea" id="RHEA:42920"/>
        <dbReference type="Rhea" id="RHEA-COMP:10283"/>
        <dbReference type="Rhea" id="RHEA-COMP:10284"/>
        <dbReference type="ChEBI" id="CHEBI:15378"/>
        <dbReference type="ChEBI" id="CHEBI:57856"/>
        <dbReference type="ChEBI" id="CHEBI:59789"/>
        <dbReference type="ChEBI" id="CHEBI:65315"/>
        <dbReference type="ChEBI" id="CHEBI:74502"/>
        <dbReference type="EC" id="2.1.1.193"/>
    </reaction>
</comment>
<dbReference type="NCBIfam" id="TIGR00046">
    <property type="entry name" value="RsmE family RNA methyltransferase"/>
    <property type="match status" value="1"/>
</dbReference>
<dbReference type="PANTHER" id="PTHR30027:SF3">
    <property type="entry name" value="16S RRNA (URACIL(1498)-N(3))-METHYLTRANSFERASE"/>
    <property type="match status" value="1"/>
</dbReference>
<evidence type="ECO:0000256" key="8">
    <source>
        <dbReference type="ARBA" id="ARBA00025699"/>
    </source>
</evidence>
<comment type="similarity">
    <text evidence="2 10">Belongs to the RNA methyltransferase RsmE family.</text>
</comment>
<dbReference type="InterPro" id="IPR046886">
    <property type="entry name" value="RsmE_MTase_dom"/>
</dbReference>
<dbReference type="InterPro" id="IPR006700">
    <property type="entry name" value="RsmE"/>
</dbReference>
<evidence type="ECO:0000259" key="11">
    <source>
        <dbReference type="Pfam" id="PF04452"/>
    </source>
</evidence>
<accession>A0A846QNI5</accession>
<dbReference type="SUPFAM" id="SSF88697">
    <property type="entry name" value="PUA domain-like"/>
    <property type="match status" value="1"/>
</dbReference>
<keyword evidence="14" id="KW-1185">Reference proteome</keyword>
<proteinExistence type="inferred from homology"/>
<evidence type="ECO:0000256" key="6">
    <source>
        <dbReference type="ARBA" id="ARBA00022679"/>
    </source>
</evidence>
<dbReference type="InterPro" id="IPR029028">
    <property type="entry name" value="Alpha/beta_knot_MTases"/>
</dbReference>
<keyword evidence="5 10" id="KW-0489">Methyltransferase</keyword>
<reference evidence="13 14" key="1">
    <citation type="submission" date="2020-03" db="EMBL/GenBank/DDBJ databases">
        <title>Genomic Encyclopedia of Type Strains, Phase IV (KMG-IV): sequencing the most valuable type-strain genomes for metagenomic binning, comparative biology and taxonomic classification.</title>
        <authorList>
            <person name="Goeker M."/>
        </authorList>
    </citation>
    <scope>NUCLEOTIDE SEQUENCE [LARGE SCALE GENOMIC DNA]</scope>
    <source>
        <strain evidence="13 14">DSM 24233</strain>
    </source>
</reference>
<dbReference type="SUPFAM" id="SSF75217">
    <property type="entry name" value="alpha/beta knot"/>
    <property type="match status" value="1"/>
</dbReference>
<evidence type="ECO:0000256" key="2">
    <source>
        <dbReference type="ARBA" id="ARBA00005528"/>
    </source>
</evidence>
<evidence type="ECO:0000256" key="10">
    <source>
        <dbReference type="PIRNR" id="PIRNR015601"/>
    </source>
</evidence>
<dbReference type="InterPro" id="IPR046887">
    <property type="entry name" value="RsmE_PUA-like"/>
</dbReference>
<evidence type="ECO:0000313" key="13">
    <source>
        <dbReference type="EMBL" id="NJB66784.1"/>
    </source>
</evidence>
<keyword evidence="3 10" id="KW-0963">Cytoplasm</keyword>
<dbReference type="GO" id="GO:0070475">
    <property type="term" value="P:rRNA base methylation"/>
    <property type="evidence" value="ECO:0007669"/>
    <property type="project" value="TreeGrafter"/>
</dbReference>